<protein>
    <recommendedName>
        <fullName evidence="4">DUF4131 domain-containing protein</fullName>
    </recommendedName>
</protein>
<keyword evidence="1" id="KW-0472">Membrane</keyword>
<keyword evidence="1" id="KW-0812">Transmembrane</keyword>
<feature type="transmembrane region" description="Helical" evidence="1">
    <location>
        <begin position="24"/>
        <end position="42"/>
    </location>
</feature>
<proteinExistence type="predicted"/>
<comment type="caution">
    <text evidence="2">The sequence shown here is derived from an EMBL/GenBank/DDBJ whole genome shotgun (WGS) entry which is preliminary data.</text>
</comment>
<dbReference type="RefSeq" id="WP_201688880.1">
    <property type="nucleotide sequence ID" value="NZ_JAEQND010000005.1"/>
</dbReference>
<keyword evidence="3" id="KW-1185">Reference proteome</keyword>
<keyword evidence="1" id="KW-1133">Transmembrane helix</keyword>
<dbReference type="Proteomes" id="UP000622707">
    <property type="component" value="Unassembled WGS sequence"/>
</dbReference>
<evidence type="ECO:0000313" key="2">
    <source>
        <dbReference type="EMBL" id="MBL0425344.1"/>
    </source>
</evidence>
<sequence>MSWLVALLLVVVVAGGAAWLRGLHTLAAVLVVPLFSLVFLVGRRIEAHRDADWSTGARAVQGSFRPGTPGDCDRFGRPAPWDTWAQDGQLQCPRIIEGRAAHAPFALVQVRYSVREARGEEHPDTWYEVTVAVVPLARAAPQGRLDTVDAGADYAGAHNGQSLFVWKKSSRGAGASLPARDWPGLLDEGRRLARAAGS</sequence>
<evidence type="ECO:0000256" key="1">
    <source>
        <dbReference type="SAM" id="Phobius"/>
    </source>
</evidence>
<reference evidence="2 3" key="1">
    <citation type="journal article" date="2017" name="Int. J. Syst. Evol. Microbiol.">
        <title>Ramlibacter alkalitolerans sp. nov., alkali-tolerant bacterium isolated from soil of ginseng.</title>
        <authorList>
            <person name="Lee D.H."/>
            <person name="Cha C.J."/>
        </authorList>
    </citation>
    <scope>NUCLEOTIDE SEQUENCE [LARGE SCALE GENOMIC DNA]</scope>
    <source>
        <strain evidence="2 3">KACC 19305</strain>
    </source>
</reference>
<organism evidence="2 3">
    <name type="scientific">Ramlibacter alkalitolerans</name>
    <dbReference type="NCBI Taxonomy" id="2039631"/>
    <lineage>
        <taxon>Bacteria</taxon>
        <taxon>Pseudomonadati</taxon>
        <taxon>Pseudomonadota</taxon>
        <taxon>Betaproteobacteria</taxon>
        <taxon>Burkholderiales</taxon>
        <taxon>Comamonadaceae</taxon>
        <taxon>Ramlibacter</taxon>
    </lineage>
</organism>
<name>A0ABS1JM70_9BURK</name>
<dbReference type="EMBL" id="JAEQND010000005">
    <property type="protein sequence ID" value="MBL0425344.1"/>
    <property type="molecule type" value="Genomic_DNA"/>
</dbReference>
<accession>A0ABS1JM70</accession>
<evidence type="ECO:0000313" key="3">
    <source>
        <dbReference type="Proteomes" id="UP000622707"/>
    </source>
</evidence>
<gene>
    <name evidence="2" type="ORF">JI746_09495</name>
</gene>
<evidence type="ECO:0008006" key="4">
    <source>
        <dbReference type="Google" id="ProtNLM"/>
    </source>
</evidence>